<accession>N1PBT9</accession>
<evidence type="ECO:0000313" key="1">
    <source>
        <dbReference type="EMBL" id="EME38441.1"/>
    </source>
</evidence>
<dbReference type="HOGENOM" id="CLU_2427006_0_0_1"/>
<sequence length="91" mass="10092">MGVFTHLCVLPRSPRPRHLEAATPFRYRVSQCLPCMTREWLRELPDAMAHLAVVTALFHHAVCRLAAALIAPPGFPPCRNSHANAEIIPAT</sequence>
<gene>
    <name evidence="1" type="ORF">DOTSEDRAFT_75843</name>
</gene>
<organism evidence="1 2">
    <name type="scientific">Dothistroma septosporum (strain NZE10 / CBS 128990)</name>
    <name type="common">Red band needle blight fungus</name>
    <name type="synonym">Mycosphaerella pini</name>
    <dbReference type="NCBI Taxonomy" id="675120"/>
    <lineage>
        <taxon>Eukaryota</taxon>
        <taxon>Fungi</taxon>
        <taxon>Dikarya</taxon>
        <taxon>Ascomycota</taxon>
        <taxon>Pezizomycotina</taxon>
        <taxon>Dothideomycetes</taxon>
        <taxon>Dothideomycetidae</taxon>
        <taxon>Mycosphaerellales</taxon>
        <taxon>Mycosphaerellaceae</taxon>
        <taxon>Dothistroma</taxon>
    </lineage>
</organism>
<name>N1PBT9_DOTSN</name>
<dbReference type="AlphaFoldDB" id="N1PBT9"/>
<reference evidence="1 2" key="2">
    <citation type="journal article" date="2012" name="PLoS Pathog.">
        <title>Diverse lifestyles and strategies of plant pathogenesis encoded in the genomes of eighteen Dothideomycetes fungi.</title>
        <authorList>
            <person name="Ohm R.A."/>
            <person name="Feau N."/>
            <person name="Henrissat B."/>
            <person name="Schoch C.L."/>
            <person name="Horwitz B.A."/>
            <person name="Barry K.W."/>
            <person name="Condon B.J."/>
            <person name="Copeland A.C."/>
            <person name="Dhillon B."/>
            <person name="Glaser F."/>
            <person name="Hesse C.N."/>
            <person name="Kosti I."/>
            <person name="LaButti K."/>
            <person name="Lindquist E.A."/>
            <person name="Lucas S."/>
            <person name="Salamov A.A."/>
            <person name="Bradshaw R.E."/>
            <person name="Ciuffetti L."/>
            <person name="Hamelin R.C."/>
            <person name="Kema G.H.J."/>
            <person name="Lawrence C."/>
            <person name="Scott J.A."/>
            <person name="Spatafora J.W."/>
            <person name="Turgeon B.G."/>
            <person name="de Wit P.J.G.M."/>
            <person name="Zhong S."/>
            <person name="Goodwin S.B."/>
            <person name="Grigoriev I.V."/>
        </authorList>
    </citation>
    <scope>NUCLEOTIDE SEQUENCE [LARGE SCALE GENOMIC DNA]</scope>
    <source>
        <strain evidence="2">NZE10 / CBS 128990</strain>
    </source>
</reference>
<evidence type="ECO:0000313" key="2">
    <source>
        <dbReference type="Proteomes" id="UP000016933"/>
    </source>
</evidence>
<dbReference type="Proteomes" id="UP000016933">
    <property type="component" value="Unassembled WGS sequence"/>
</dbReference>
<reference evidence="2" key="1">
    <citation type="journal article" date="2012" name="PLoS Genet.">
        <title>The genomes of the fungal plant pathogens Cladosporium fulvum and Dothistroma septosporum reveal adaptation to different hosts and lifestyles but also signatures of common ancestry.</title>
        <authorList>
            <person name="de Wit P.J.G.M."/>
            <person name="van der Burgt A."/>
            <person name="Oekmen B."/>
            <person name="Stergiopoulos I."/>
            <person name="Abd-Elsalam K.A."/>
            <person name="Aerts A.L."/>
            <person name="Bahkali A.H."/>
            <person name="Beenen H.G."/>
            <person name="Chettri P."/>
            <person name="Cox M.P."/>
            <person name="Datema E."/>
            <person name="de Vries R.P."/>
            <person name="Dhillon B."/>
            <person name="Ganley A.R."/>
            <person name="Griffiths S.A."/>
            <person name="Guo Y."/>
            <person name="Hamelin R.C."/>
            <person name="Henrissat B."/>
            <person name="Kabir M.S."/>
            <person name="Jashni M.K."/>
            <person name="Kema G."/>
            <person name="Klaubauf S."/>
            <person name="Lapidus A."/>
            <person name="Levasseur A."/>
            <person name="Lindquist E."/>
            <person name="Mehrabi R."/>
            <person name="Ohm R.A."/>
            <person name="Owen T.J."/>
            <person name="Salamov A."/>
            <person name="Schwelm A."/>
            <person name="Schijlen E."/>
            <person name="Sun H."/>
            <person name="van den Burg H.A."/>
            <person name="van Ham R.C.H.J."/>
            <person name="Zhang S."/>
            <person name="Goodwin S.B."/>
            <person name="Grigoriev I.V."/>
            <person name="Collemare J."/>
            <person name="Bradshaw R.E."/>
        </authorList>
    </citation>
    <scope>NUCLEOTIDE SEQUENCE [LARGE SCALE GENOMIC DNA]</scope>
    <source>
        <strain evidence="2">NZE10 / CBS 128990</strain>
    </source>
</reference>
<protein>
    <submittedName>
        <fullName evidence="1">Uncharacterized protein</fullName>
    </submittedName>
</protein>
<dbReference type="EMBL" id="KB446547">
    <property type="protein sequence ID" value="EME38441.1"/>
    <property type="molecule type" value="Genomic_DNA"/>
</dbReference>
<keyword evidence="2" id="KW-1185">Reference proteome</keyword>
<proteinExistence type="predicted"/>